<evidence type="ECO:0000313" key="1">
    <source>
        <dbReference type="EMBL" id="HAD9327926.1"/>
    </source>
</evidence>
<reference evidence="1" key="1">
    <citation type="journal article" date="2018" name="Genome Biol.">
        <title>SKESA: strategic k-mer extension for scrupulous assemblies.</title>
        <authorList>
            <person name="Souvorov A."/>
            <person name="Agarwala R."/>
            <person name="Lipman D.J."/>
        </authorList>
    </citation>
    <scope>NUCLEOTIDE SEQUENCE</scope>
    <source>
        <strain evidence="1">R17.5973</strain>
    </source>
</reference>
<dbReference type="EMBL" id="DAAQHH010000004">
    <property type="protein sequence ID" value="HAD9327926.1"/>
    <property type="molecule type" value="Genomic_DNA"/>
</dbReference>
<proteinExistence type="predicted"/>
<sequence>MVLNYNIMKVALILCAGDISSGFIPLKPVLDNREQLIEERLDFYLRNIPEMYIIWNEQLSKHIADPSIRESLLCDIASLVNADMISGAIPLNPVLLERDALIYQHFDSYLQIIIAKSSDINFCQNRVSMSNTVEQIVLSIKKTIPKKKRKGIRSRRR</sequence>
<reference evidence="1" key="2">
    <citation type="submission" date="2019-01" db="EMBL/GenBank/DDBJ databases">
        <authorList>
            <consortium name="NCBI Pathogen Detection Project"/>
        </authorList>
    </citation>
    <scope>NUCLEOTIDE SEQUENCE</scope>
    <source>
        <strain evidence="1">R17.5973</strain>
    </source>
</reference>
<comment type="caution">
    <text evidence="1">The sequence shown here is derived from an EMBL/GenBank/DDBJ whole genome shotgun (WGS) entry which is preliminary data.</text>
</comment>
<name>A0A722XIJ2_SALER</name>
<gene>
    <name evidence="1" type="ORF">G1429_11785</name>
</gene>
<dbReference type="AlphaFoldDB" id="A0A722XIJ2"/>
<protein>
    <submittedName>
        <fullName evidence="1">Uncharacterized protein</fullName>
    </submittedName>
</protein>
<accession>A0A722XIJ2</accession>
<organism evidence="1">
    <name type="scientific">Salmonella enterica</name>
    <name type="common">Salmonella choleraesuis</name>
    <dbReference type="NCBI Taxonomy" id="28901"/>
    <lineage>
        <taxon>Bacteria</taxon>
        <taxon>Pseudomonadati</taxon>
        <taxon>Pseudomonadota</taxon>
        <taxon>Gammaproteobacteria</taxon>
        <taxon>Enterobacterales</taxon>
        <taxon>Enterobacteriaceae</taxon>
        <taxon>Salmonella</taxon>
    </lineage>
</organism>